<protein>
    <submittedName>
        <fullName evidence="3">Ankyrin-3</fullName>
    </submittedName>
</protein>
<sequence>MTPNNHLTGMIAAYVDDLLMSGDGGAEASLFQLGQRLGFLERPNGIVWCGKQFTRNARPGEVTIDMCTYRKNLKQRVISRERKHNPSSLLGPQKLRQLRGVYWDLCTAGENPPTVSTLIRTNKVIKESQATQDFMLHYCHSLEVNRPEVMAVTDSALGNDNSQGPTEVDKMLKEMMDERPGIFNVPDFQSHRLQRVCRSSFASETLAAEAGLDAAELCRGCIAEMRGVSMTDKHAFYNVCIVLLMGVTEAKLVHTAG</sequence>
<gene>
    <name evidence="1" type="ORF">C1SCF055_LOCUS41394</name>
</gene>
<accession>A0A9P1GLT5</accession>
<evidence type="ECO:0000313" key="2">
    <source>
        <dbReference type="EMBL" id="CAL1170054.1"/>
    </source>
</evidence>
<reference evidence="2" key="2">
    <citation type="submission" date="2024-04" db="EMBL/GenBank/DDBJ databases">
        <authorList>
            <person name="Chen Y."/>
            <person name="Shah S."/>
            <person name="Dougan E. K."/>
            <person name="Thang M."/>
            <person name="Chan C."/>
        </authorList>
    </citation>
    <scope>NUCLEOTIDE SEQUENCE [LARGE SCALE GENOMIC DNA]</scope>
</reference>
<dbReference type="EMBL" id="CAMXCT020006597">
    <property type="protein sequence ID" value="CAL1170054.1"/>
    <property type="molecule type" value="Genomic_DNA"/>
</dbReference>
<keyword evidence="4" id="KW-1185">Reference proteome</keyword>
<organism evidence="1">
    <name type="scientific">Cladocopium goreaui</name>
    <dbReference type="NCBI Taxonomy" id="2562237"/>
    <lineage>
        <taxon>Eukaryota</taxon>
        <taxon>Sar</taxon>
        <taxon>Alveolata</taxon>
        <taxon>Dinophyceae</taxon>
        <taxon>Suessiales</taxon>
        <taxon>Symbiodiniaceae</taxon>
        <taxon>Cladocopium</taxon>
    </lineage>
</organism>
<dbReference type="EMBL" id="CAMXCT010006597">
    <property type="protein sequence ID" value="CAI4016679.1"/>
    <property type="molecule type" value="Genomic_DNA"/>
</dbReference>
<dbReference type="AlphaFoldDB" id="A0A9P1GLT5"/>
<proteinExistence type="predicted"/>
<dbReference type="Proteomes" id="UP001152797">
    <property type="component" value="Unassembled WGS sequence"/>
</dbReference>
<name>A0A9P1GLT5_9DINO</name>
<dbReference type="EMBL" id="CAMXCT030006597">
    <property type="protein sequence ID" value="CAL4803991.1"/>
    <property type="molecule type" value="Genomic_DNA"/>
</dbReference>
<evidence type="ECO:0000313" key="1">
    <source>
        <dbReference type="EMBL" id="CAI4016679.1"/>
    </source>
</evidence>
<evidence type="ECO:0000313" key="3">
    <source>
        <dbReference type="EMBL" id="CAL4803991.1"/>
    </source>
</evidence>
<evidence type="ECO:0000313" key="4">
    <source>
        <dbReference type="Proteomes" id="UP001152797"/>
    </source>
</evidence>
<reference evidence="1" key="1">
    <citation type="submission" date="2022-10" db="EMBL/GenBank/DDBJ databases">
        <authorList>
            <person name="Chen Y."/>
            <person name="Dougan E. K."/>
            <person name="Chan C."/>
            <person name="Rhodes N."/>
            <person name="Thang M."/>
        </authorList>
    </citation>
    <scope>NUCLEOTIDE SEQUENCE</scope>
</reference>
<comment type="caution">
    <text evidence="1">The sequence shown here is derived from an EMBL/GenBank/DDBJ whole genome shotgun (WGS) entry which is preliminary data.</text>
</comment>